<sequence length="81" mass="9251">MATKRANGEGSIVKNIRNGVQIGWRASISIGRDEKGKLIRKQFTGKTQKEVKEKLDIYRTKMLLGSIVSADKITFEDWFYT</sequence>
<accession>A0AB74QFC3</accession>
<dbReference type="EMBL" id="CAADAN010000017">
    <property type="protein sequence ID" value="VFD35395.1"/>
    <property type="molecule type" value="Genomic_DNA"/>
</dbReference>
<proteinExistence type="predicted"/>
<dbReference type="Proteomes" id="UP000411588">
    <property type="component" value="Unassembled WGS sequence"/>
</dbReference>
<evidence type="ECO:0000313" key="2">
    <source>
        <dbReference type="Proteomes" id="UP000411588"/>
    </source>
</evidence>
<organism evidence="1 2">
    <name type="scientific">Clostridioides difficile</name>
    <name type="common">Peptoclostridium difficile</name>
    <dbReference type="NCBI Taxonomy" id="1496"/>
    <lineage>
        <taxon>Bacteria</taxon>
        <taxon>Bacillati</taxon>
        <taxon>Bacillota</taxon>
        <taxon>Clostridia</taxon>
        <taxon>Peptostreptococcales</taxon>
        <taxon>Peptostreptococcaceae</taxon>
        <taxon>Clostridioides</taxon>
    </lineage>
</organism>
<gene>
    <name evidence="1" type="ORF">SAMEA1402399_03504</name>
</gene>
<dbReference type="RefSeq" id="WP_021402760.1">
    <property type="nucleotide sequence ID" value="NZ_BIWN01000015.1"/>
</dbReference>
<reference evidence="1 2" key="1">
    <citation type="submission" date="2019-02" db="EMBL/GenBank/DDBJ databases">
        <authorList>
            <consortium name="Pathogen Informatics"/>
        </authorList>
    </citation>
    <scope>NUCLEOTIDE SEQUENCE [LARGE SCALE GENOMIC DNA]</scope>
    <source>
        <strain evidence="2">clo34</strain>
    </source>
</reference>
<protein>
    <submittedName>
        <fullName evidence="1">Phage integrase</fullName>
    </submittedName>
</protein>
<evidence type="ECO:0000313" key="1">
    <source>
        <dbReference type="EMBL" id="VFD35395.1"/>
    </source>
</evidence>
<dbReference type="AlphaFoldDB" id="A0AB74QFC3"/>
<name>A0AB74QFC3_CLODI</name>
<comment type="caution">
    <text evidence="1">The sequence shown here is derived from an EMBL/GenBank/DDBJ whole genome shotgun (WGS) entry which is preliminary data.</text>
</comment>